<keyword evidence="10" id="KW-0862">Zinc</keyword>
<evidence type="ECO:0000256" key="1">
    <source>
        <dbReference type="ARBA" id="ARBA00000098"/>
    </source>
</evidence>
<dbReference type="InterPro" id="IPR024601">
    <property type="entry name" value="Peptidase_M1_pepN_C"/>
</dbReference>
<dbReference type="Gene3D" id="1.25.50.10">
    <property type="entry name" value="Peptidase M1, alanyl aminopeptidase, C-terminal domain"/>
    <property type="match status" value="1"/>
</dbReference>
<dbReference type="Gene3D" id="3.30.2010.30">
    <property type="match status" value="1"/>
</dbReference>
<evidence type="ECO:0000256" key="4">
    <source>
        <dbReference type="ARBA" id="ARBA00012564"/>
    </source>
</evidence>
<gene>
    <name evidence="18" type="ORF">SAMN06295998_104108</name>
</gene>
<comment type="cofactor">
    <cofactor evidence="2">
        <name>Zn(2+)</name>
        <dbReference type="ChEBI" id="CHEBI:29105"/>
    </cofactor>
</comment>
<dbReference type="PANTHER" id="PTHR46322">
    <property type="entry name" value="PUROMYCIN-SENSITIVE AMINOPEPTIDASE"/>
    <property type="match status" value="1"/>
</dbReference>
<keyword evidence="19" id="KW-1185">Reference proteome</keyword>
<dbReference type="Proteomes" id="UP000192330">
    <property type="component" value="Unassembled WGS sequence"/>
</dbReference>
<dbReference type="Pfam" id="PF17432">
    <property type="entry name" value="DUF3458_C"/>
    <property type="match status" value="1"/>
</dbReference>
<evidence type="ECO:0000256" key="12">
    <source>
        <dbReference type="NCBIfam" id="TIGR02414"/>
    </source>
</evidence>
<dbReference type="GO" id="GO:0016285">
    <property type="term" value="F:alanyl aminopeptidase activity"/>
    <property type="evidence" value="ECO:0007669"/>
    <property type="project" value="UniProtKB-EC"/>
</dbReference>
<dbReference type="STRING" id="1387277.SAMN06295998_104108"/>
<dbReference type="FunFam" id="3.30.2010.30:FF:000002">
    <property type="entry name" value="Putative aminopeptidase N"/>
    <property type="match status" value="1"/>
</dbReference>
<dbReference type="PANTHER" id="PTHR46322:SF1">
    <property type="entry name" value="PUROMYCIN-SENSITIVE AMINOPEPTIDASE"/>
    <property type="match status" value="1"/>
</dbReference>
<evidence type="ECO:0000256" key="8">
    <source>
        <dbReference type="ARBA" id="ARBA00022723"/>
    </source>
</evidence>
<comment type="similarity">
    <text evidence="3">Belongs to the peptidase M1 family.</text>
</comment>
<feature type="compositionally biased region" description="Basic and acidic residues" evidence="13">
    <location>
        <begin position="452"/>
        <end position="462"/>
    </location>
</feature>
<evidence type="ECO:0000256" key="9">
    <source>
        <dbReference type="ARBA" id="ARBA00022801"/>
    </source>
</evidence>
<sequence length="878" mass="98201">MRDSPPQTIYLKDYTPPAWLVEDVHLTFRLAAKTTRVISRIRFAPNPDRVDQTFFLHGEDLVLISSHIDGVAVTPTITEEGLSCDVPDGPFTWEAEVEISPATNTALEGLYMSSGMYCTQCEAEGFRKITYYPDRPDVMAPFTVRIESDLPVMLSNGNPVAEGEGWAEWHDPWKKPSYLFALVAGDLVNHPDRFTTMSGRDVELNIWVRPGDLHKCAFGMEALKKSMKWDEDVYGREYDLDIFNIVAVDDFNMGAMENKGLNIFNSSAVLASPETSTDANFERIEAIIAHEYFHNWTGNRITCRDWFQLCLKEGLTVYRDSQFTSDMRSAPVKRISDVIDLRARQFPEDQGPLSHPVRPERFQEINNFYTATVYEKGAEVIGMLKRLVGDEAYAKALDLYFERHDGDAATIEDWLRVFEDATGRDLTQFKRWYSQSGTPRLKVTEDWAAADDASRPPSRDLADNPEAPDQVRGGGTPSGTYTLTFEQHTPEGSGQTEKEPQVLPIAVGLLGPNGDEVLATTLLEMTQAKQSFEFTGLSARPIPSILREFSAPVVLERETSADKRAFLLAHDTDPFNRWEAGRQLARDGLIAMIRNGSPADDRWLEGMSRVVRDDTADPAFRALMLSLPAESELAQALHEQGTTPDPDAIWQARETVAQQLAETLQDALPRLQAEMTVEGAYSPDAGPAGRRALAGKLLGLTTRLDGGAQAARQYTHADNMTLQLTALACLIRSGRGEDALAAFYNRWKDDRLVIDKWFMLQIAEADPARAADVAKTLTEHPDFDLKNPNRFRATMGALAMNHAGFHRADGDGYALLADWLIRLDALNPQTTARMCSVFQAWRRYDADRQALMRQNLERIAAKSDLSRDTAEMVGRILG</sequence>
<dbReference type="InterPro" id="IPR001930">
    <property type="entry name" value="Peptidase_M1"/>
</dbReference>
<dbReference type="NCBIfam" id="TIGR02414">
    <property type="entry name" value="pepN_proteo"/>
    <property type="match status" value="1"/>
</dbReference>
<keyword evidence="9" id="KW-0378">Hydrolase</keyword>
<dbReference type="InterPro" id="IPR042097">
    <property type="entry name" value="Aminopeptidase_N-like_N_sf"/>
</dbReference>
<keyword evidence="8" id="KW-0479">Metal-binding</keyword>
<dbReference type="InterPro" id="IPR014782">
    <property type="entry name" value="Peptidase_M1_dom"/>
</dbReference>
<dbReference type="PRINTS" id="PR00756">
    <property type="entry name" value="ALADIPTASE"/>
</dbReference>
<evidence type="ECO:0000259" key="17">
    <source>
        <dbReference type="Pfam" id="PF17900"/>
    </source>
</evidence>
<comment type="catalytic activity">
    <reaction evidence="1">
        <text>Release of an N-terminal amino acid, Xaa-|-Yaa- from a peptide, amide or arylamide. Xaa is preferably Ala, but may be most amino acids including Pro (slow action). When a terminal hydrophobic residue is followed by a prolyl residue, the two may be released as an intact Xaa-Pro dipeptide.</text>
        <dbReference type="EC" id="3.4.11.2"/>
    </reaction>
</comment>
<keyword evidence="11" id="KW-0482">Metalloprotease</keyword>
<keyword evidence="6 18" id="KW-0031">Aminopeptidase</keyword>
<dbReference type="Pfam" id="PF17900">
    <property type="entry name" value="Peptidase_M1_N"/>
    <property type="match status" value="1"/>
</dbReference>
<dbReference type="InterPro" id="IPR045357">
    <property type="entry name" value="Aminopeptidase_N-like_N"/>
</dbReference>
<feature type="compositionally biased region" description="Polar residues" evidence="13">
    <location>
        <begin position="478"/>
        <end position="495"/>
    </location>
</feature>
<evidence type="ECO:0000256" key="7">
    <source>
        <dbReference type="ARBA" id="ARBA00022670"/>
    </source>
</evidence>
<dbReference type="Gene3D" id="2.60.40.1730">
    <property type="entry name" value="tricorn interacting facor f3 domain"/>
    <property type="match status" value="1"/>
</dbReference>
<evidence type="ECO:0000256" key="11">
    <source>
        <dbReference type="ARBA" id="ARBA00023049"/>
    </source>
</evidence>
<feature type="region of interest" description="Disordered" evidence="13">
    <location>
        <begin position="446"/>
        <end position="500"/>
    </location>
</feature>
<name>A0A1W2BK24_9RHOB</name>
<dbReference type="InterPro" id="IPR012779">
    <property type="entry name" value="Peptidase_M1_pepN"/>
</dbReference>
<dbReference type="AlphaFoldDB" id="A0A1W2BK24"/>
<dbReference type="GO" id="GO:0008270">
    <property type="term" value="F:zinc ion binding"/>
    <property type="evidence" value="ECO:0007669"/>
    <property type="project" value="InterPro"/>
</dbReference>
<evidence type="ECO:0000259" key="14">
    <source>
        <dbReference type="Pfam" id="PF01433"/>
    </source>
</evidence>
<dbReference type="CDD" id="cd09600">
    <property type="entry name" value="M1_APN"/>
    <property type="match status" value="1"/>
</dbReference>
<dbReference type="InterPro" id="IPR027268">
    <property type="entry name" value="Peptidase_M4/M1_CTD_sf"/>
</dbReference>
<dbReference type="Gene3D" id="2.60.40.1840">
    <property type="match status" value="1"/>
</dbReference>
<reference evidence="18 19" key="1">
    <citation type="submission" date="2017-04" db="EMBL/GenBank/DDBJ databases">
        <authorList>
            <person name="Afonso C.L."/>
            <person name="Miller P.J."/>
            <person name="Scott M.A."/>
            <person name="Spackman E."/>
            <person name="Goraichik I."/>
            <person name="Dimitrov K.M."/>
            <person name="Suarez D.L."/>
            <person name="Swayne D.E."/>
        </authorList>
    </citation>
    <scope>NUCLEOTIDE SEQUENCE [LARGE SCALE GENOMIC DNA]</scope>
    <source>
        <strain evidence="18 19">CGMCC 1.12644</strain>
    </source>
</reference>
<dbReference type="SUPFAM" id="SSF63737">
    <property type="entry name" value="Leukotriene A4 hydrolase N-terminal domain"/>
    <property type="match status" value="1"/>
</dbReference>
<feature type="domain" description="Peptidase M1 membrane alanine aminopeptidase" evidence="14">
    <location>
        <begin position="218"/>
        <end position="432"/>
    </location>
</feature>
<dbReference type="OrthoDB" id="100605at2"/>
<dbReference type="Pfam" id="PF01433">
    <property type="entry name" value="Peptidase_M1"/>
    <property type="match status" value="1"/>
</dbReference>
<accession>A0A1W2BK24</accession>
<feature type="domain" description="Aminopeptidase N-like N-terminal" evidence="17">
    <location>
        <begin position="95"/>
        <end position="179"/>
    </location>
</feature>
<evidence type="ECO:0000259" key="15">
    <source>
        <dbReference type="Pfam" id="PF11940"/>
    </source>
</evidence>
<evidence type="ECO:0000256" key="13">
    <source>
        <dbReference type="SAM" id="MobiDB-lite"/>
    </source>
</evidence>
<dbReference type="RefSeq" id="WP_084352462.1">
    <property type="nucleotide sequence ID" value="NZ_FWYD01000004.1"/>
</dbReference>
<evidence type="ECO:0000256" key="2">
    <source>
        <dbReference type="ARBA" id="ARBA00001947"/>
    </source>
</evidence>
<feature type="domain" description="Peptidase M1 alanyl aminopeptidase Ig-like fold" evidence="15">
    <location>
        <begin position="478"/>
        <end position="557"/>
    </location>
</feature>
<dbReference type="EMBL" id="FWYD01000004">
    <property type="protein sequence ID" value="SMC73327.1"/>
    <property type="molecule type" value="Genomic_DNA"/>
</dbReference>
<dbReference type="Gene3D" id="1.10.390.10">
    <property type="entry name" value="Neutral Protease Domain 2"/>
    <property type="match status" value="1"/>
</dbReference>
<dbReference type="Pfam" id="PF11940">
    <property type="entry name" value="DUF3458"/>
    <property type="match status" value="1"/>
</dbReference>
<dbReference type="SUPFAM" id="SSF55486">
    <property type="entry name" value="Metalloproteases ('zincins'), catalytic domain"/>
    <property type="match status" value="1"/>
</dbReference>
<evidence type="ECO:0000256" key="10">
    <source>
        <dbReference type="ARBA" id="ARBA00022833"/>
    </source>
</evidence>
<proteinExistence type="inferred from homology"/>
<evidence type="ECO:0000256" key="5">
    <source>
        <dbReference type="ARBA" id="ARBA00015611"/>
    </source>
</evidence>
<dbReference type="GO" id="GO:0008237">
    <property type="term" value="F:metallopeptidase activity"/>
    <property type="evidence" value="ECO:0007669"/>
    <property type="project" value="UniProtKB-UniRule"/>
</dbReference>
<evidence type="ECO:0000313" key="19">
    <source>
        <dbReference type="Proteomes" id="UP000192330"/>
    </source>
</evidence>
<evidence type="ECO:0000259" key="16">
    <source>
        <dbReference type="Pfam" id="PF17432"/>
    </source>
</evidence>
<keyword evidence="7" id="KW-0645">Protease</keyword>
<dbReference type="InterPro" id="IPR038438">
    <property type="entry name" value="PepN_Ig-like_sf"/>
</dbReference>
<dbReference type="GO" id="GO:0006508">
    <property type="term" value="P:proteolysis"/>
    <property type="evidence" value="ECO:0007669"/>
    <property type="project" value="UniProtKB-UniRule"/>
</dbReference>
<dbReference type="InterPro" id="IPR035414">
    <property type="entry name" value="Peptidase_M1_pepN_Ig-like"/>
</dbReference>
<organism evidence="18 19">
    <name type="scientific">Primorskyibacter flagellatus</name>
    <dbReference type="NCBI Taxonomy" id="1387277"/>
    <lineage>
        <taxon>Bacteria</taxon>
        <taxon>Pseudomonadati</taxon>
        <taxon>Pseudomonadota</taxon>
        <taxon>Alphaproteobacteria</taxon>
        <taxon>Rhodobacterales</taxon>
        <taxon>Roseobacteraceae</taxon>
        <taxon>Primorskyibacter</taxon>
    </lineage>
</organism>
<protein>
    <recommendedName>
        <fullName evidence="5 12">Aminopeptidase N</fullName>
        <ecNumber evidence="4 12">3.4.11.2</ecNumber>
    </recommendedName>
</protein>
<evidence type="ECO:0000256" key="6">
    <source>
        <dbReference type="ARBA" id="ARBA00022438"/>
    </source>
</evidence>
<evidence type="ECO:0000256" key="3">
    <source>
        <dbReference type="ARBA" id="ARBA00010136"/>
    </source>
</evidence>
<evidence type="ECO:0000313" key="18">
    <source>
        <dbReference type="EMBL" id="SMC73327.1"/>
    </source>
</evidence>
<dbReference type="EC" id="3.4.11.2" evidence="4 12"/>
<dbReference type="InterPro" id="IPR037144">
    <property type="entry name" value="Peptidase_M1_pepN_C_sf"/>
</dbReference>
<feature type="domain" description="Peptidase M1 alanyl aminopeptidase C-terminal" evidence="16">
    <location>
        <begin position="562"/>
        <end position="877"/>
    </location>
</feature>